<feature type="region of interest" description="Disordered" evidence="7">
    <location>
        <begin position="1"/>
        <end position="42"/>
    </location>
</feature>
<dbReference type="Proteomes" id="UP000747542">
    <property type="component" value="Unassembled WGS sequence"/>
</dbReference>
<dbReference type="AlphaFoldDB" id="A0A8J5TKP6"/>
<protein>
    <submittedName>
        <fullName evidence="9">Obstructor-E-like 2</fullName>
    </submittedName>
</protein>
<keyword evidence="10" id="KW-1185">Reference proteome</keyword>
<dbReference type="PANTHER" id="PTHR23301">
    <property type="entry name" value="CHITIN BINDING PERITROPHIN-A"/>
    <property type="match status" value="1"/>
</dbReference>
<reference evidence="9" key="1">
    <citation type="journal article" date="2021" name="Sci. Adv.">
        <title>The American lobster genome reveals insights on longevity, neural, and immune adaptations.</title>
        <authorList>
            <person name="Polinski J.M."/>
            <person name="Zimin A.V."/>
            <person name="Clark K.F."/>
            <person name="Kohn A.B."/>
            <person name="Sadowski N."/>
            <person name="Timp W."/>
            <person name="Ptitsyn A."/>
            <person name="Khanna P."/>
            <person name="Romanova D.Y."/>
            <person name="Williams P."/>
            <person name="Greenwood S.J."/>
            <person name="Moroz L.L."/>
            <person name="Walt D.R."/>
            <person name="Bodnar A.G."/>
        </authorList>
    </citation>
    <scope>NUCLEOTIDE SEQUENCE</scope>
    <source>
        <strain evidence="9">GMGI-L3</strain>
    </source>
</reference>
<dbReference type="PANTHER" id="PTHR23301:SF98">
    <property type="entry name" value="CHITIN-BINDING TYPE-2 DOMAIN-CONTAINING PROTEIN-RELATED"/>
    <property type="match status" value="1"/>
</dbReference>
<name>A0A8J5TKP6_HOMAM</name>
<evidence type="ECO:0000256" key="5">
    <source>
        <dbReference type="ARBA" id="ARBA00023180"/>
    </source>
</evidence>
<gene>
    <name evidence="9" type="primary">obst-E-L2</name>
    <name evidence="9" type="ORF">Hamer_G009152</name>
</gene>
<dbReference type="SUPFAM" id="SSF57625">
    <property type="entry name" value="Invertebrate chitin-binding proteins"/>
    <property type="match status" value="2"/>
</dbReference>
<keyword evidence="3" id="KW-0677">Repeat</keyword>
<keyword evidence="6" id="KW-0175">Coiled coil</keyword>
<dbReference type="GO" id="GO:0008061">
    <property type="term" value="F:chitin binding"/>
    <property type="evidence" value="ECO:0007669"/>
    <property type="project" value="UniProtKB-KW"/>
</dbReference>
<keyword evidence="4" id="KW-1015">Disulfide bond</keyword>
<feature type="compositionally biased region" description="Polar residues" evidence="7">
    <location>
        <begin position="9"/>
        <end position="22"/>
    </location>
</feature>
<proteinExistence type="predicted"/>
<keyword evidence="2" id="KW-0732">Signal</keyword>
<dbReference type="InterPro" id="IPR036508">
    <property type="entry name" value="Chitin-bd_dom_sf"/>
</dbReference>
<sequence>MWSAGRASRPSSNVLTDSSSTIRSPTAATPVTTPPRSTVAPGVKLPTENCGHQWGYFGSGDPQQCGFFYNCVDGVSHLINCPAGLAFSSFSYRCEWPDESPDCDSAAFLGFSCPAESNTLALGGYTQHSSPRDCRQFFICVNSSPRLQFCQLGLVFDEVTYTCVDPQYVSGCENYYTPEELELYREQRERQRLAEERRREELEELRQQLAQRRRQQQP</sequence>
<organism evidence="9 10">
    <name type="scientific">Homarus americanus</name>
    <name type="common">American lobster</name>
    <dbReference type="NCBI Taxonomy" id="6706"/>
    <lineage>
        <taxon>Eukaryota</taxon>
        <taxon>Metazoa</taxon>
        <taxon>Ecdysozoa</taxon>
        <taxon>Arthropoda</taxon>
        <taxon>Crustacea</taxon>
        <taxon>Multicrustacea</taxon>
        <taxon>Malacostraca</taxon>
        <taxon>Eumalacostraca</taxon>
        <taxon>Eucarida</taxon>
        <taxon>Decapoda</taxon>
        <taxon>Pleocyemata</taxon>
        <taxon>Astacidea</taxon>
        <taxon>Nephropoidea</taxon>
        <taxon>Nephropidae</taxon>
        <taxon>Homarus</taxon>
    </lineage>
</organism>
<comment type="caution">
    <text evidence="9">The sequence shown here is derived from an EMBL/GenBank/DDBJ whole genome shotgun (WGS) entry which is preliminary data.</text>
</comment>
<dbReference type="GO" id="GO:0005576">
    <property type="term" value="C:extracellular region"/>
    <property type="evidence" value="ECO:0007669"/>
    <property type="project" value="InterPro"/>
</dbReference>
<evidence type="ECO:0000313" key="10">
    <source>
        <dbReference type="Proteomes" id="UP000747542"/>
    </source>
</evidence>
<dbReference type="Gene3D" id="2.170.140.10">
    <property type="entry name" value="Chitin binding domain"/>
    <property type="match status" value="2"/>
</dbReference>
<evidence type="ECO:0000313" key="9">
    <source>
        <dbReference type="EMBL" id="KAG7176355.1"/>
    </source>
</evidence>
<dbReference type="InterPro" id="IPR002557">
    <property type="entry name" value="Chitin-bd_dom"/>
</dbReference>
<feature type="coiled-coil region" evidence="6">
    <location>
        <begin position="183"/>
        <end position="215"/>
    </location>
</feature>
<evidence type="ECO:0000256" key="4">
    <source>
        <dbReference type="ARBA" id="ARBA00023157"/>
    </source>
</evidence>
<dbReference type="InterPro" id="IPR051940">
    <property type="entry name" value="Chitin_bind-dev_reg"/>
</dbReference>
<evidence type="ECO:0000256" key="2">
    <source>
        <dbReference type="ARBA" id="ARBA00022729"/>
    </source>
</evidence>
<feature type="domain" description="Chitin-binding type-2" evidence="8">
    <location>
        <begin position="47"/>
        <end position="105"/>
    </location>
</feature>
<evidence type="ECO:0000256" key="7">
    <source>
        <dbReference type="SAM" id="MobiDB-lite"/>
    </source>
</evidence>
<evidence type="ECO:0000256" key="6">
    <source>
        <dbReference type="SAM" id="Coils"/>
    </source>
</evidence>
<keyword evidence="5" id="KW-0325">Glycoprotein</keyword>
<evidence type="ECO:0000256" key="3">
    <source>
        <dbReference type="ARBA" id="ARBA00022737"/>
    </source>
</evidence>
<keyword evidence="1" id="KW-0147">Chitin-binding</keyword>
<dbReference type="EMBL" id="JAHLQT010003582">
    <property type="protein sequence ID" value="KAG7176355.1"/>
    <property type="molecule type" value="Genomic_DNA"/>
</dbReference>
<evidence type="ECO:0000259" key="8">
    <source>
        <dbReference type="PROSITE" id="PS50940"/>
    </source>
</evidence>
<dbReference type="Pfam" id="PF01607">
    <property type="entry name" value="CBM_14"/>
    <property type="match status" value="2"/>
</dbReference>
<feature type="compositionally biased region" description="Low complexity" evidence="7">
    <location>
        <begin position="23"/>
        <end position="41"/>
    </location>
</feature>
<evidence type="ECO:0000256" key="1">
    <source>
        <dbReference type="ARBA" id="ARBA00022669"/>
    </source>
</evidence>
<dbReference type="PROSITE" id="PS50940">
    <property type="entry name" value="CHIT_BIND_II"/>
    <property type="match status" value="2"/>
</dbReference>
<dbReference type="SMART" id="SM00494">
    <property type="entry name" value="ChtBD2"/>
    <property type="match status" value="2"/>
</dbReference>
<feature type="domain" description="Chitin-binding type-2" evidence="8">
    <location>
        <begin position="110"/>
        <end position="174"/>
    </location>
</feature>
<accession>A0A8J5TKP6</accession>